<dbReference type="Proteomes" id="UP000007437">
    <property type="component" value="Plasmid pBRH01"/>
</dbReference>
<keyword evidence="1" id="KW-0436">Ligase</keyword>
<dbReference type="KEGG" id="brh:RBRH_00423"/>
<evidence type="ECO:0000313" key="1">
    <source>
        <dbReference type="EMBL" id="CBW76503.1"/>
    </source>
</evidence>
<reference evidence="1 2" key="1">
    <citation type="journal article" date="2011" name="J. Bacteriol.">
        <title>Complete genome sequence of Burkholderia rhizoxinica, an endosymbiont of Rhizopus microsporus.</title>
        <authorList>
            <person name="Lackner G."/>
            <person name="Moebius N."/>
            <person name="Partida-Martinez L."/>
            <person name="Hertweck C."/>
        </authorList>
    </citation>
    <scope>NUCLEOTIDE SEQUENCE [LARGE SCALE GENOMIC DNA]</scope>
    <source>
        <strain evidence="2">DSM 19002 / CIP 109453 / HKI 454</strain>
        <plasmid evidence="1 2">pBRH01</plasmid>
    </source>
</reference>
<evidence type="ECO:0000313" key="2">
    <source>
        <dbReference type="Proteomes" id="UP000007437"/>
    </source>
</evidence>
<dbReference type="EMBL" id="FR687360">
    <property type="protein sequence ID" value="CBW76503.1"/>
    <property type="molecule type" value="Genomic_DNA"/>
</dbReference>
<sequence length="50" mass="5128">MLADAVGRSALGEASLASRTVLDFNTLPDWADTNPLVPARVASGDDVTLG</sequence>
<gene>
    <name evidence="1" type="ordered locus">RBRH_00423</name>
</gene>
<proteinExistence type="predicted"/>
<dbReference type="EC" id="6.3.2.-" evidence="1"/>
<organism evidence="1 2">
    <name type="scientific">Mycetohabitans rhizoxinica (strain DSM 19002 / CIP 109453 / HKI 454)</name>
    <name type="common">Paraburkholderia rhizoxinica</name>
    <dbReference type="NCBI Taxonomy" id="882378"/>
    <lineage>
        <taxon>Bacteria</taxon>
        <taxon>Pseudomonadati</taxon>
        <taxon>Pseudomonadota</taxon>
        <taxon>Betaproteobacteria</taxon>
        <taxon>Burkholderiales</taxon>
        <taxon>Burkholderiaceae</taxon>
        <taxon>Mycetohabitans</taxon>
    </lineage>
</organism>
<name>E5ATS9_MYCRK</name>
<geneLocation type="plasmid" evidence="1 2">
    <name>pBRH01</name>
</geneLocation>
<dbReference type="GO" id="GO:0016874">
    <property type="term" value="F:ligase activity"/>
    <property type="evidence" value="ECO:0007669"/>
    <property type="project" value="UniProtKB-KW"/>
</dbReference>
<dbReference type="HOGENOM" id="CLU_3115597_0_0_4"/>
<keyword evidence="1" id="KW-0614">Plasmid</keyword>
<accession>E5ATS9</accession>
<dbReference type="AlphaFoldDB" id="E5ATS9"/>
<protein>
    <submittedName>
        <fullName evidence="1">Non-ribosomal peptide synthetase modules</fullName>
        <ecNumber evidence="1">6.3.2.-</ecNumber>
    </submittedName>
</protein>